<feature type="domain" description="C2H2-type" evidence="3">
    <location>
        <begin position="189"/>
        <end position="218"/>
    </location>
</feature>
<dbReference type="Proteomes" id="UP000019335">
    <property type="component" value="Unassembled WGS sequence"/>
</dbReference>
<dbReference type="GO" id="GO:0003676">
    <property type="term" value="F:nucleic acid binding"/>
    <property type="evidence" value="ECO:0007669"/>
    <property type="project" value="InterPro"/>
</dbReference>
<evidence type="ECO:0000256" key="1">
    <source>
        <dbReference type="PROSITE-ProRule" id="PRU00042"/>
    </source>
</evidence>
<feature type="compositionally biased region" description="Polar residues" evidence="2">
    <location>
        <begin position="278"/>
        <end position="292"/>
    </location>
</feature>
<dbReference type="InterPro" id="IPR013087">
    <property type="entry name" value="Znf_C2H2_type"/>
</dbReference>
<dbReference type="InterPro" id="IPR036236">
    <property type="entry name" value="Znf_C2H2_sf"/>
</dbReference>
<dbReference type="EMBL" id="AZIL01002196">
    <property type="protein sequence ID" value="EWM22360.1"/>
    <property type="molecule type" value="Genomic_DNA"/>
</dbReference>
<accession>W7T5T6</accession>
<dbReference type="SUPFAM" id="SSF57667">
    <property type="entry name" value="beta-beta-alpha zinc fingers"/>
    <property type="match status" value="1"/>
</dbReference>
<keyword evidence="1" id="KW-0862">Zinc</keyword>
<proteinExistence type="predicted"/>
<keyword evidence="6" id="KW-1185">Reference proteome</keyword>
<dbReference type="PROSITE" id="PS50174">
    <property type="entry name" value="G_PATCH"/>
    <property type="match status" value="1"/>
</dbReference>
<feature type="region of interest" description="Disordered" evidence="2">
    <location>
        <begin position="1"/>
        <end position="40"/>
    </location>
</feature>
<keyword evidence="1" id="KW-0863">Zinc-finger</keyword>
<feature type="domain" description="G-patch" evidence="4">
    <location>
        <begin position="91"/>
        <end position="139"/>
    </location>
</feature>
<feature type="compositionally biased region" description="Basic and acidic residues" evidence="2">
    <location>
        <begin position="1"/>
        <end position="11"/>
    </location>
</feature>
<feature type="compositionally biased region" description="Low complexity" evidence="2">
    <location>
        <begin position="416"/>
        <end position="444"/>
    </location>
</feature>
<dbReference type="PROSITE" id="PS00028">
    <property type="entry name" value="ZINC_FINGER_C2H2_1"/>
    <property type="match status" value="1"/>
</dbReference>
<organism evidence="5 6">
    <name type="scientific">Nannochloropsis gaditana</name>
    <dbReference type="NCBI Taxonomy" id="72520"/>
    <lineage>
        <taxon>Eukaryota</taxon>
        <taxon>Sar</taxon>
        <taxon>Stramenopiles</taxon>
        <taxon>Ochrophyta</taxon>
        <taxon>Eustigmatophyceae</taxon>
        <taxon>Eustigmatales</taxon>
        <taxon>Monodopsidaceae</taxon>
        <taxon>Nannochloropsis</taxon>
    </lineage>
</organism>
<feature type="region of interest" description="Disordered" evidence="2">
    <location>
        <begin position="220"/>
        <end position="477"/>
    </location>
</feature>
<comment type="caution">
    <text evidence="5">The sequence shown here is derived from an EMBL/GenBank/DDBJ whole genome shotgun (WGS) entry which is preliminary data.</text>
</comment>
<feature type="compositionally biased region" description="Pro residues" evidence="2">
    <location>
        <begin position="330"/>
        <end position="339"/>
    </location>
</feature>
<feature type="compositionally biased region" description="Pro residues" evidence="2">
    <location>
        <begin position="296"/>
        <end position="315"/>
    </location>
</feature>
<keyword evidence="1" id="KW-0479">Metal-binding</keyword>
<evidence type="ECO:0000313" key="6">
    <source>
        <dbReference type="Proteomes" id="UP000019335"/>
    </source>
</evidence>
<evidence type="ECO:0000256" key="2">
    <source>
        <dbReference type="SAM" id="MobiDB-lite"/>
    </source>
</evidence>
<evidence type="ECO:0000259" key="3">
    <source>
        <dbReference type="PROSITE" id="PS50157"/>
    </source>
</evidence>
<dbReference type="InterPro" id="IPR000467">
    <property type="entry name" value="G_patch_dom"/>
</dbReference>
<protein>
    <submittedName>
        <fullName evidence="5">G patch domain-containing protein 8</fullName>
    </submittedName>
</protein>
<feature type="compositionally biased region" description="Pro residues" evidence="2">
    <location>
        <begin position="398"/>
        <end position="415"/>
    </location>
</feature>
<gene>
    <name evidence="5" type="ORF">Naga_100066g17</name>
</gene>
<dbReference type="AlphaFoldDB" id="W7T5T6"/>
<evidence type="ECO:0000259" key="4">
    <source>
        <dbReference type="PROSITE" id="PS50174"/>
    </source>
</evidence>
<evidence type="ECO:0000313" key="5">
    <source>
        <dbReference type="EMBL" id="EWM22360.1"/>
    </source>
</evidence>
<dbReference type="PANTHER" id="PTHR47251:SF1">
    <property type="entry name" value="FINGER DOMAIN PROTEIN, PUTATIVE (AFU_ORTHOLOGUE AFUA_3G04180)-RELATED"/>
    <property type="match status" value="1"/>
</dbReference>
<sequence length="477" mass="50239">MSHIEKPEEGGAAKGPTSALPPASDWKAAHTGSSAHIDDDTTSYTDILETRASSMALPAATERVSFKRYETAGYLDHGTFDQATIDTPLADDNRGMKLLMKMGWKKDTPLGRAGGNGLVVPLQLVDAGLGGEGLGKGREYDTTAEEATRSRRLLDVEVKETVAIKEERALKAAKEEALKQELKAVVREFYCDICGKQYAGVSDFAVHLSGYEHGHTKRLKEAKEANRARTAAKAGNQAKQDQARHLKQMQRRMAAAGVKTGNAATKAAVPVPHPAPPSNTVSPLNPSLSTLSFHAAPPPQPSALPPPPPPPPQPLPGSAYSPSHPVSSLPLPPLPPPPESAYSRPSPSQHPPYPHGGPAPHLPPSHLHHHQHHPSLPSGHAAQTAGNYCHTHSHHSSPAPPPPPPPPPPPLPPSSALPSFSATASFPPASALSSSPHTLSSAPTNPSLSTELPPTGSRAPMTLSMSFASKAKKRIGR</sequence>
<feature type="compositionally biased region" description="Pro residues" evidence="2">
    <location>
        <begin position="348"/>
        <end position="363"/>
    </location>
</feature>
<name>W7T5T6_9STRA</name>
<dbReference type="GO" id="GO:0008270">
    <property type="term" value="F:zinc ion binding"/>
    <property type="evidence" value="ECO:0007669"/>
    <property type="project" value="UniProtKB-KW"/>
</dbReference>
<reference evidence="5 6" key="1">
    <citation type="journal article" date="2014" name="Mol. Plant">
        <title>Chromosome Scale Genome Assembly and Transcriptome Profiling of Nannochloropsis gaditana in Nitrogen Depletion.</title>
        <authorList>
            <person name="Corteggiani Carpinelli E."/>
            <person name="Telatin A."/>
            <person name="Vitulo N."/>
            <person name="Forcato C."/>
            <person name="D'Angelo M."/>
            <person name="Schiavon R."/>
            <person name="Vezzi A."/>
            <person name="Giacometti G.M."/>
            <person name="Morosinotto T."/>
            <person name="Valle G."/>
        </authorList>
    </citation>
    <scope>NUCLEOTIDE SEQUENCE [LARGE SCALE GENOMIC DNA]</scope>
    <source>
        <strain evidence="5 6">B-31</strain>
    </source>
</reference>
<dbReference type="OrthoDB" id="206406at2759"/>
<dbReference type="PANTHER" id="PTHR47251">
    <property type="entry name" value="FINGER DOMAIN PROTEIN, PUTATIVE (AFU_ORTHOLOGUE AFUA_3G04180)-RELATED"/>
    <property type="match status" value="1"/>
</dbReference>
<dbReference type="PROSITE" id="PS50157">
    <property type="entry name" value="ZINC_FINGER_C2H2_2"/>
    <property type="match status" value="1"/>
</dbReference>